<dbReference type="PANTHER" id="PTHR43133:SF8">
    <property type="entry name" value="RNA POLYMERASE SIGMA FACTOR HI_1459-RELATED"/>
    <property type="match status" value="1"/>
</dbReference>
<feature type="domain" description="RNA polymerase sigma-70 region 2" evidence="6">
    <location>
        <begin position="41"/>
        <end position="109"/>
    </location>
</feature>
<evidence type="ECO:0000256" key="3">
    <source>
        <dbReference type="ARBA" id="ARBA00023082"/>
    </source>
</evidence>
<dbReference type="Pfam" id="PF04545">
    <property type="entry name" value="Sigma70_r4"/>
    <property type="match status" value="1"/>
</dbReference>
<feature type="domain" description="RNA polymerase sigma-70 region 4" evidence="7">
    <location>
        <begin position="154"/>
        <end position="201"/>
    </location>
</feature>
<dbReference type="Proteomes" id="UP000010408">
    <property type="component" value="Unassembled WGS sequence"/>
</dbReference>
<dbReference type="NCBIfam" id="TIGR02937">
    <property type="entry name" value="sigma70-ECF"/>
    <property type="match status" value="1"/>
</dbReference>
<dbReference type="Gene3D" id="1.10.1740.10">
    <property type="match status" value="1"/>
</dbReference>
<dbReference type="PATRIC" id="fig|1127696.3.peg.1557"/>
<dbReference type="InterPro" id="IPR014284">
    <property type="entry name" value="RNA_pol_sigma-70_dom"/>
</dbReference>
<organism evidence="8 9">
    <name type="scientific">Porphyromonas catoniae F0037</name>
    <dbReference type="NCBI Taxonomy" id="1127696"/>
    <lineage>
        <taxon>Bacteria</taxon>
        <taxon>Pseudomonadati</taxon>
        <taxon>Bacteroidota</taxon>
        <taxon>Bacteroidia</taxon>
        <taxon>Bacteroidales</taxon>
        <taxon>Porphyromonadaceae</taxon>
        <taxon>Porphyromonas</taxon>
    </lineage>
</organism>
<evidence type="ECO:0000256" key="2">
    <source>
        <dbReference type="ARBA" id="ARBA00023015"/>
    </source>
</evidence>
<dbReference type="InterPro" id="IPR007627">
    <property type="entry name" value="RNA_pol_sigma70_r2"/>
</dbReference>
<dbReference type="GO" id="GO:0016987">
    <property type="term" value="F:sigma factor activity"/>
    <property type="evidence" value="ECO:0007669"/>
    <property type="project" value="UniProtKB-KW"/>
</dbReference>
<dbReference type="Pfam" id="PF04542">
    <property type="entry name" value="Sigma70_r2"/>
    <property type="match status" value="1"/>
</dbReference>
<dbReference type="SUPFAM" id="SSF88659">
    <property type="entry name" value="Sigma3 and sigma4 domains of RNA polymerase sigma factors"/>
    <property type="match status" value="1"/>
</dbReference>
<evidence type="ECO:0000259" key="6">
    <source>
        <dbReference type="Pfam" id="PF04542"/>
    </source>
</evidence>
<keyword evidence="3" id="KW-0731">Sigma factor</keyword>
<keyword evidence="2" id="KW-0805">Transcription regulation</keyword>
<evidence type="ECO:0000256" key="4">
    <source>
        <dbReference type="ARBA" id="ARBA00023125"/>
    </source>
</evidence>
<dbReference type="SUPFAM" id="SSF88946">
    <property type="entry name" value="Sigma2 domain of RNA polymerase sigma factors"/>
    <property type="match status" value="1"/>
</dbReference>
<comment type="similarity">
    <text evidence="1">Belongs to the sigma-70 factor family. ECF subfamily.</text>
</comment>
<evidence type="ECO:0000256" key="1">
    <source>
        <dbReference type="ARBA" id="ARBA00010641"/>
    </source>
</evidence>
<name>L1NAJ4_9PORP</name>
<dbReference type="AlphaFoldDB" id="L1NAJ4"/>
<accession>L1NAJ4</accession>
<dbReference type="InterPro" id="IPR039425">
    <property type="entry name" value="RNA_pol_sigma-70-like"/>
</dbReference>
<dbReference type="CDD" id="cd06171">
    <property type="entry name" value="Sigma70_r4"/>
    <property type="match status" value="1"/>
</dbReference>
<dbReference type="eggNOG" id="COG1595">
    <property type="taxonomic scope" value="Bacteria"/>
</dbReference>
<protein>
    <submittedName>
        <fullName evidence="8">Sigma-70 region 2</fullName>
    </submittedName>
</protein>
<dbReference type="InterPro" id="IPR013324">
    <property type="entry name" value="RNA_pol_sigma_r3/r4-like"/>
</dbReference>
<evidence type="ECO:0000259" key="7">
    <source>
        <dbReference type="Pfam" id="PF04545"/>
    </source>
</evidence>
<reference evidence="8 9" key="1">
    <citation type="submission" date="2012-05" db="EMBL/GenBank/DDBJ databases">
        <authorList>
            <person name="Weinstock G."/>
            <person name="Sodergren E."/>
            <person name="Lobos E.A."/>
            <person name="Fulton L."/>
            <person name="Fulton R."/>
            <person name="Courtney L."/>
            <person name="Fronick C."/>
            <person name="O'Laughlin M."/>
            <person name="Godfrey J."/>
            <person name="Wilson R.M."/>
            <person name="Miner T."/>
            <person name="Farmer C."/>
            <person name="Delehaunty K."/>
            <person name="Cordes M."/>
            <person name="Minx P."/>
            <person name="Tomlinson C."/>
            <person name="Chen J."/>
            <person name="Wollam A."/>
            <person name="Pepin K.H."/>
            <person name="Bhonagiri V."/>
            <person name="Zhang X."/>
            <person name="Suruliraj S."/>
            <person name="Warren W."/>
            <person name="Mitreva M."/>
            <person name="Mardis E.R."/>
            <person name="Wilson R.K."/>
        </authorList>
    </citation>
    <scope>NUCLEOTIDE SEQUENCE [LARGE SCALE GENOMIC DNA]</scope>
    <source>
        <strain evidence="8 9">F0037</strain>
    </source>
</reference>
<dbReference type="PANTHER" id="PTHR43133">
    <property type="entry name" value="RNA POLYMERASE ECF-TYPE SIGMA FACTO"/>
    <property type="match status" value="1"/>
</dbReference>
<comment type="caution">
    <text evidence="8">The sequence shown here is derived from an EMBL/GenBank/DDBJ whole genome shotgun (WGS) entry which is preliminary data.</text>
</comment>
<dbReference type="GO" id="GO:0003677">
    <property type="term" value="F:DNA binding"/>
    <property type="evidence" value="ECO:0007669"/>
    <property type="project" value="UniProtKB-KW"/>
</dbReference>
<dbReference type="STRING" id="1127696.HMPREF9134_01717"/>
<dbReference type="GO" id="GO:0006352">
    <property type="term" value="P:DNA-templated transcription initiation"/>
    <property type="evidence" value="ECO:0007669"/>
    <property type="project" value="InterPro"/>
</dbReference>
<sequence length="206" mass="23561">MPTGASGLKNRTTMKRYEGMKDDELVHLYAKGCDEAFNELLTRHDAYVHTFIRFSISDEDQVEDVFQDVFIKVMLTIRQGRYTAEGKFKSWLGRVAHNLVIDYFRRQKARGTSQPLESDNPEGIVQTLQVASGDLSAEEAIIFREHLSELSAGISSLSAEQQEVVRLRYWEELSFKEIAEQTGVSINTALGRMRYALGHLKRHMRS</sequence>
<evidence type="ECO:0000313" key="9">
    <source>
        <dbReference type="Proteomes" id="UP000010408"/>
    </source>
</evidence>
<keyword evidence="5" id="KW-0804">Transcription</keyword>
<proteinExistence type="inferred from homology"/>
<dbReference type="HOGENOM" id="CLU_047691_3_4_10"/>
<dbReference type="InterPro" id="IPR036388">
    <property type="entry name" value="WH-like_DNA-bd_sf"/>
</dbReference>
<evidence type="ECO:0000256" key="5">
    <source>
        <dbReference type="ARBA" id="ARBA00023163"/>
    </source>
</evidence>
<dbReference type="EMBL" id="AMEQ01000040">
    <property type="protein sequence ID" value="EKY00383.1"/>
    <property type="molecule type" value="Genomic_DNA"/>
</dbReference>
<keyword evidence="4" id="KW-0238">DNA-binding</keyword>
<dbReference type="InterPro" id="IPR013325">
    <property type="entry name" value="RNA_pol_sigma_r2"/>
</dbReference>
<evidence type="ECO:0000313" key="8">
    <source>
        <dbReference type="EMBL" id="EKY00383.1"/>
    </source>
</evidence>
<dbReference type="InterPro" id="IPR007630">
    <property type="entry name" value="RNA_pol_sigma70_r4"/>
</dbReference>
<gene>
    <name evidence="8" type="ORF">HMPREF9134_01717</name>
</gene>
<dbReference type="Gene3D" id="1.10.10.10">
    <property type="entry name" value="Winged helix-like DNA-binding domain superfamily/Winged helix DNA-binding domain"/>
    <property type="match status" value="1"/>
</dbReference>